<reference evidence="9 10" key="1">
    <citation type="submission" date="2020-04" db="EMBL/GenBank/DDBJ databases">
        <title>Advantages and limits of metagenomic assembly and binning of a giant virus.</title>
        <authorList>
            <person name="Schulz F."/>
            <person name="Andreani J."/>
            <person name="Francis R."/>
            <person name="Boudjemaa H."/>
            <person name="Bou Khalil J.Y."/>
            <person name="Lee J."/>
            <person name="La Scola B."/>
            <person name="Woyke T."/>
        </authorList>
    </citation>
    <scope>NUCLEOTIDE SEQUENCE [LARGE SCALE GENOMIC DNA]</scope>
    <source>
        <strain evidence="9 10">FV1/VV64</strain>
    </source>
</reference>
<evidence type="ECO:0000256" key="2">
    <source>
        <dbReference type="ARBA" id="ARBA00005340"/>
    </source>
</evidence>
<dbReference type="NCBIfam" id="TIGR00587">
    <property type="entry name" value="nfo"/>
    <property type="match status" value="1"/>
</dbReference>
<keyword evidence="4" id="KW-0227">DNA damage</keyword>
<dbReference type="Gene3D" id="3.20.20.150">
    <property type="entry name" value="Divalent-metal-dependent TIM barrel enzymes"/>
    <property type="match status" value="1"/>
</dbReference>
<dbReference type="GO" id="GO:0003906">
    <property type="term" value="F:DNA-(apurinic or apyrimidinic site) endonuclease activity"/>
    <property type="evidence" value="ECO:0007669"/>
    <property type="project" value="TreeGrafter"/>
</dbReference>
<dbReference type="InterPro" id="IPR013022">
    <property type="entry name" value="Xyl_isomerase-like_TIM-brl"/>
</dbReference>
<protein>
    <submittedName>
        <fullName evidence="9">Ap endonuclease 2</fullName>
    </submittedName>
</protein>
<dbReference type="PROSITE" id="PS51432">
    <property type="entry name" value="AP_NUCLEASE_F2_4"/>
    <property type="match status" value="1"/>
</dbReference>
<keyword evidence="5" id="KW-0378">Hydrolase</keyword>
<organism evidence="9 10">
    <name type="scientific">Fadolivirus FV1/VV64</name>
    <dbReference type="NCBI Taxonomy" id="3070911"/>
    <lineage>
        <taxon>Viruses</taxon>
        <taxon>Varidnaviria</taxon>
        <taxon>Bamfordvirae</taxon>
        <taxon>Nucleocytoviricota</taxon>
        <taxon>Megaviricetes</taxon>
        <taxon>Imitervirales</taxon>
        <taxon>Mimiviridae</taxon>
        <taxon>Klosneuvirinae</taxon>
        <taxon>Fadolivirus</taxon>
        <taxon>Fadolivirus algeromassiliense</taxon>
    </lineage>
</organism>
<name>A0A7D3UQY7_9VIRU</name>
<evidence type="ECO:0000256" key="6">
    <source>
        <dbReference type="ARBA" id="ARBA00022833"/>
    </source>
</evidence>
<evidence type="ECO:0000259" key="8">
    <source>
        <dbReference type="Pfam" id="PF01261"/>
    </source>
</evidence>
<keyword evidence="9" id="KW-0255">Endonuclease</keyword>
<comment type="cofactor">
    <cofactor evidence="1">
        <name>Zn(2+)</name>
        <dbReference type="ChEBI" id="CHEBI:29105"/>
    </cofactor>
</comment>
<dbReference type="PROSITE" id="PS00731">
    <property type="entry name" value="AP_NUCLEASE_F2_3"/>
    <property type="match status" value="1"/>
</dbReference>
<dbReference type="EMBL" id="MT418680">
    <property type="protein sequence ID" value="QKF94193.1"/>
    <property type="molecule type" value="Genomic_DNA"/>
</dbReference>
<evidence type="ECO:0000256" key="7">
    <source>
        <dbReference type="ARBA" id="ARBA00023204"/>
    </source>
</evidence>
<sequence>MKPFIGHHLNISHGFLSTIDYAKTLDANFFQIFLSNPQKYGGKRKDPNELYALNKKLKKENMKMVIHASYKLNFCNPTNSYIHKAALTDLKHDLNDCEKTGAIGVVVHMGKRLELDKEEAINNYVKGIRSALRDTKSANIILETGAGVGTEVCTNIFELGKLFRRFTKLERERIKFCIDTCHIFAAGYNIGDVDFVDIYCDLIDVNLGWDNVVCIHLNDSKCNMNTKKDNHADLGEGYIKTDGLKKFVKICVGKNIPIVLETPCEQLPKKDQIKMVRNWLLEEVIEKEDNDYLIKITI</sequence>
<dbReference type="CDD" id="cd00019">
    <property type="entry name" value="AP2Ec"/>
    <property type="match status" value="1"/>
</dbReference>
<evidence type="ECO:0000256" key="1">
    <source>
        <dbReference type="ARBA" id="ARBA00001947"/>
    </source>
</evidence>
<gene>
    <name evidence="9" type="ORF">Fadolivirus_1_735</name>
</gene>
<keyword evidence="7" id="KW-0234">DNA repair</keyword>
<accession>A0A7D3UQY7</accession>
<keyword evidence="3" id="KW-0479">Metal-binding</keyword>
<dbReference type="PANTHER" id="PTHR21445">
    <property type="entry name" value="ENDONUCLEASE IV ENDODEOXYRIBONUCLEASE IV"/>
    <property type="match status" value="1"/>
</dbReference>
<evidence type="ECO:0000256" key="4">
    <source>
        <dbReference type="ARBA" id="ARBA00022763"/>
    </source>
</evidence>
<comment type="similarity">
    <text evidence="2">Belongs to the AP endonuclease 2 family.</text>
</comment>
<feature type="domain" description="Xylose isomerase-like TIM barrel" evidence="8">
    <location>
        <begin position="19"/>
        <end position="280"/>
    </location>
</feature>
<evidence type="ECO:0000256" key="5">
    <source>
        <dbReference type="ARBA" id="ARBA00022801"/>
    </source>
</evidence>
<dbReference type="Proteomes" id="UP001162001">
    <property type="component" value="Segment"/>
</dbReference>
<dbReference type="SUPFAM" id="SSF51658">
    <property type="entry name" value="Xylose isomerase-like"/>
    <property type="match status" value="1"/>
</dbReference>
<dbReference type="GO" id="GO:0008081">
    <property type="term" value="F:phosphoric diester hydrolase activity"/>
    <property type="evidence" value="ECO:0007669"/>
    <property type="project" value="TreeGrafter"/>
</dbReference>
<dbReference type="InterPro" id="IPR001719">
    <property type="entry name" value="AP_endonuc_2"/>
</dbReference>
<dbReference type="InterPro" id="IPR018246">
    <property type="entry name" value="AP_endonuc_F2_Zn_BS"/>
</dbReference>
<evidence type="ECO:0000313" key="9">
    <source>
        <dbReference type="EMBL" id="QKF94193.1"/>
    </source>
</evidence>
<dbReference type="GO" id="GO:0008270">
    <property type="term" value="F:zinc ion binding"/>
    <property type="evidence" value="ECO:0007669"/>
    <property type="project" value="InterPro"/>
</dbReference>
<dbReference type="InterPro" id="IPR036237">
    <property type="entry name" value="Xyl_isomerase-like_sf"/>
</dbReference>
<evidence type="ECO:0000313" key="10">
    <source>
        <dbReference type="Proteomes" id="UP001162001"/>
    </source>
</evidence>
<dbReference type="GO" id="GO:0003677">
    <property type="term" value="F:DNA binding"/>
    <property type="evidence" value="ECO:0007669"/>
    <property type="project" value="InterPro"/>
</dbReference>
<dbReference type="GO" id="GO:0006284">
    <property type="term" value="P:base-excision repair"/>
    <property type="evidence" value="ECO:0007669"/>
    <property type="project" value="TreeGrafter"/>
</dbReference>
<dbReference type="PANTHER" id="PTHR21445:SF0">
    <property type="entry name" value="APURINIC-APYRIMIDINIC ENDONUCLEASE"/>
    <property type="match status" value="1"/>
</dbReference>
<keyword evidence="10" id="KW-1185">Reference proteome</keyword>
<keyword evidence="9" id="KW-0540">Nuclease</keyword>
<dbReference type="Pfam" id="PF01261">
    <property type="entry name" value="AP_endonuc_2"/>
    <property type="match status" value="1"/>
</dbReference>
<proteinExistence type="inferred from homology"/>
<evidence type="ECO:0000256" key="3">
    <source>
        <dbReference type="ARBA" id="ARBA00022723"/>
    </source>
</evidence>
<keyword evidence="6" id="KW-0862">Zinc</keyword>
<dbReference type="SMART" id="SM00518">
    <property type="entry name" value="AP2Ec"/>
    <property type="match status" value="1"/>
</dbReference>